<evidence type="ECO:0000256" key="3">
    <source>
        <dbReference type="ARBA" id="ARBA00022801"/>
    </source>
</evidence>
<dbReference type="PROSITE" id="PS50249">
    <property type="entry name" value="MPN"/>
    <property type="match status" value="1"/>
</dbReference>
<evidence type="ECO:0000259" key="6">
    <source>
        <dbReference type="PROSITE" id="PS50249"/>
    </source>
</evidence>
<dbReference type="PANTHER" id="PTHR30471:SF3">
    <property type="entry name" value="UPF0758 PROTEIN YEES-RELATED"/>
    <property type="match status" value="1"/>
</dbReference>
<dbReference type="SUPFAM" id="SSF102712">
    <property type="entry name" value="JAB1/MPN domain"/>
    <property type="match status" value="1"/>
</dbReference>
<evidence type="ECO:0000313" key="8">
    <source>
        <dbReference type="Proteomes" id="UP000194469"/>
    </source>
</evidence>
<sequence length="194" mass="20217">MAELLAPFAAERASTAAQQLITHFGGLGRALAASPRQLSGVLDGDEHLAASIAAARALVMAGLREQIARSPVYAGDSRLHDYLLIQLNDAPTERLHAIFVDSVSDYIADEQIADGTITHVSASLRALLAHAFEAGAHGVILAHNHPSGSSEPSAADEAFTAKIGGLLAAVDIRLHDHLIVGGGRVVSMRARGLL</sequence>
<keyword evidence="3" id="KW-0378">Hydrolase</keyword>
<keyword evidence="4" id="KW-0862">Zinc</keyword>
<dbReference type="AlphaFoldDB" id="A0A1Y6EXK0"/>
<dbReference type="EMBL" id="FXWL01000001">
    <property type="protein sequence ID" value="SMQ65003.1"/>
    <property type="molecule type" value="Genomic_DNA"/>
</dbReference>
<keyword evidence="1" id="KW-0645">Protease</keyword>
<dbReference type="InterPro" id="IPR025657">
    <property type="entry name" value="RadC_JAB"/>
</dbReference>
<keyword evidence="8" id="KW-1185">Reference proteome</keyword>
<dbReference type="GO" id="GO:0006508">
    <property type="term" value="P:proteolysis"/>
    <property type="evidence" value="ECO:0007669"/>
    <property type="project" value="UniProtKB-KW"/>
</dbReference>
<accession>A0A1Y6EXK0</accession>
<evidence type="ECO:0000256" key="1">
    <source>
        <dbReference type="ARBA" id="ARBA00022670"/>
    </source>
</evidence>
<organism evidence="7 8">
    <name type="scientific">Sphingopyxis terrae subsp. ummariensis</name>
    <dbReference type="NCBI Taxonomy" id="429001"/>
    <lineage>
        <taxon>Bacteria</taxon>
        <taxon>Pseudomonadati</taxon>
        <taxon>Pseudomonadota</taxon>
        <taxon>Alphaproteobacteria</taxon>
        <taxon>Sphingomonadales</taxon>
        <taxon>Sphingomonadaceae</taxon>
        <taxon>Sphingopyxis</taxon>
    </lineage>
</organism>
<protein>
    <submittedName>
        <fullName evidence="7">DNA repair protein RadC</fullName>
    </submittedName>
</protein>
<dbReference type="InterPro" id="IPR001405">
    <property type="entry name" value="UPF0758"/>
</dbReference>
<proteinExistence type="predicted"/>
<reference evidence="8" key="1">
    <citation type="submission" date="2017-04" db="EMBL/GenBank/DDBJ databases">
        <authorList>
            <person name="Varghese N."/>
            <person name="Submissions S."/>
        </authorList>
    </citation>
    <scope>NUCLEOTIDE SEQUENCE [LARGE SCALE GENOMIC DNA]</scope>
    <source>
        <strain evidence="8">UI2</strain>
    </source>
</reference>
<name>A0A1Y6EXK0_9SPHN</name>
<evidence type="ECO:0000256" key="5">
    <source>
        <dbReference type="ARBA" id="ARBA00023049"/>
    </source>
</evidence>
<evidence type="ECO:0000256" key="4">
    <source>
        <dbReference type="ARBA" id="ARBA00022833"/>
    </source>
</evidence>
<evidence type="ECO:0000256" key="2">
    <source>
        <dbReference type="ARBA" id="ARBA00022723"/>
    </source>
</evidence>
<dbReference type="Gene3D" id="3.40.140.10">
    <property type="entry name" value="Cytidine Deaminase, domain 2"/>
    <property type="match status" value="1"/>
</dbReference>
<dbReference type="Pfam" id="PF04002">
    <property type="entry name" value="RadC"/>
    <property type="match status" value="1"/>
</dbReference>
<dbReference type="CDD" id="cd08071">
    <property type="entry name" value="MPN_DUF2466"/>
    <property type="match status" value="1"/>
</dbReference>
<keyword evidence="2" id="KW-0479">Metal-binding</keyword>
<dbReference type="PROSITE" id="PS01302">
    <property type="entry name" value="UPF0758"/>
    <property type="match status" value="1"/>
</dbReference>
<keyword evidence="5" id="KW-0482">Metalloprotease</keyword>
<dbReference type="InterPro" id="IPR037518">
    <property type="entry name" value="MPN"/>
</dbReference>
<dbReference type="InterPro" id="IPR020891">
    <property type="entry name" value="UPF0758_CS"/>
</dbReference>
<feature type="domain" description="MPN" evidence="6">
    <location>
        <begin position="66"/>
        <end position="194"/>
    </location>
</feature>
<dbReference type="PANTHER" id="PTHR30471">
    <property type="entry name" value="DNA REPAIR PROTEIN RADC"/>
    <property type="match status" value="1"/>
</dbReference>
<evidence type="ECO:0000313" key="7">
    <source>
        <dbReference type="EMBL" id="SMQ65003.1"/>
    </source>
</evidence>
<dbReference type="GO" id="GO:0046872">
    <property type="term" value="F:metal ion binding"/>
    <property type="evidence" value="ECO:0007669"/>
    <property type="project" value="UniProtKB-KW"/>
</dbReference>
<dbReference type="GO" id="GO:0008237">
    <property type="term" value="F:metallopeptidase activity"/>
    <property type="evidence" value="ECO:0007669"/>
    <property type="project" value="UniProtKB-KW"/>
</dbReference>
<gene>
    <name evidence="7" type="ORF">SAMN06295984_1153</name>
</gene>
<dbReference type="Proteomes" id="UP000194469">
    <property type="component" value="Unassembled WGS sequence"/>
</dbReference>